<evidence type="ECO:0000256" key="1">
    <source>
        <dbReference type="SAM" id="MobiDB-lite"/>
    </source>
</evidence>
<feature type="compositionally biased region" description="Polar residues" evidence="1">
    <location>
        <begin position="70"/>
        <end position="87"/>
    </location>
</feature>
<reference evidence="2 3" key="1">
    <citation type="submission" date="2020-07" db="EMBL/GenBank/DDBJ databases">
        <title>Trichoderma asperellum IC-1 whole genome shotgun sequence.</title>
        <authorList>
            <person name="Kanamasa S."/>
            <person name="Takahashi H."/>
        </authorList>
    </citation>
    <scope>NUCLEOTIDE SEQUENCE [LARGE SCALE GENOMIC DNA]</scope>
    <source>
        <strain evidence="2 3">IC-1</strain>
    </source>
</reference>
<evidence type="ECO:0000313" key="3">
    <source>
        <dbReference type="Proteomes" id="UP000517252"/>
    </source>
</evidence>
<dbReference type="EMBL" id="BLZH01000011">
    <property type="protein sequence ID" value="GFP58938.1"/>
    <property type="molecule type" value="Genomic_DNA"/>
</dbReference>
<comment type="caution">
    <text evidence="2">The sequence shown here is derived from an EMBL/GenBank/DDBJ whole genome shotgun (WGS) entry which is preliminary data.</text>
</comment>
<gene>
    <name evidence="2" type="ORF">TASIC1_0011030500</name>
</gene>
<evidence type="ECO:0000313" key="2">
    <source>
        <dbReference type="EMBL" id="GFP58938.1"/>
    </source>
</evidence>
<protein>
    <submittedName>
        <fullName evidence="2">Uncharacterized protein</fullName>
    </submittedName>
</protein>
<dbReference type="Proteomes" id="UP000517252">
    <property type="component" value="Unassembled WGS sequence"/>
</dbReference>
<proteinExistence type="predicted"/>
<feature type="compositionally biased region" description="Basic and acidic residues" evidence="1">
    <location>
        <begin position="124"/>
        <end position="139"/>
    </location>
</feature>
<feature type="region of interest" description="Disordered" evidence="1">
    <location>
        <begin position="56"/>
        <end position="158"/>
    </location>
</feature>
<name>A0A6V8R7G1_TRIAP</name>
<dbReference type="AlphaFoldDB" id="A0A6V8R7G1"/>
<sequence>MYSTVWAPVRRRRTADGLSLPARSISSLSSLFLVLRAILVDVAPARQTFANTLRTGERLRGESDGLDWQTPGQLAQAPSTFTTTPSLQRPPFGWPHAPDTATKRPGPLSQRPRPEPARPATSKTRTEPRRAEQAEHSRTEQNSPSTLTGPAAIASRHP</sequence>
<organism evidence="2 3">
    <name type="scientific">Trichoderma asperellum</name>
    <name type="common">Filamentous fungus</name>
    <dbReference type="NCBI Taxonomy" id="101201"/>
    <lineage>
        <taxon>Eukaryota</taxon>
        <taxon>Fungi</taxon>
        <taxon>Dikarya</taxon>
        <taxon>Ascomycota</taxon>
        <taxon>Pezizomycotina</taxon>
        <taxon>Sordariomycetes</taxon>
        <taxon>Hypocreomycetidae</taxon>
        <taxon>Hypocreales</taxon>
        <taxon>Hypocreaceae</taxon>
        <taxon>Trichoderma</taxon>
    </lineage>
</organism>
<accession>A0A6V8R7G1</accession>